<keyword evidence="2 5" id="KW-0812">Transmembrane</keyword>
<dbReference type="Pfam" id="PF04750">
    <property type="entry name" value="Far-17a_AIG1"/>
    <property type="match status" value="1"/>
</dbReference>
<dbReference type="OrthoDB" id="1898221at2759"/>
<feature type="transmembrane region" description="Helical" evidence="5">
    <location>
        <begin position="82"/>
        <end position="104"/>
    </location>
</feature>
<keyword evidence="7" id="KW-1185">Reference proteome</keyword>
<evidence type="ECO:0000313" key="7">
    <source>
        <dbReference type="Proteomes" id="UP000016930"/>
    </source>
</evidence>
<dbReference type="InterPro" id="IPR006838">
    <property type="entry name" value="ADTRP_AIG1"/>
</dbReference>
<gene>
    <name evidence="6" type="ORF">CERSUDRAFT_143212</name>
</gene>
<keyword evidence="4 5" id="KW-0472">Membrane</keyword>
<evidence type="ECO:0000256" key="4">
    <source>
        <dbReference type="ARBA" id="ARBA00023136"/>
    </source>
</evidence>
<evidence type="ECO:0000256" key="5">
    <source>
        <dbReference type="SAM" id="Phobius"/>
    </source>
</evidence>
<feature type="transmembrane region" description="Helical" evidence="5">
    <location>
        <begin position="202"/>
        <end position="223"/>
    </location>
</feature>
<accession>M2Q775</accession>
<keyword evidence="3 5" id="KW-1133">Transmembrane helix</keyword>
<protein>
    <recommendedName>
        <fullName evidence="8">FAR-17a/AIG1-like protein</fullName>
    </recommendedName>
</protein>
<sequence>MASLNPSRIWQTTARAIALAIMTYGFASLTTLPADEWIKLQKGGHYQFLTIQGVVVAWLTMAVALVADFLPSLILLKAMKRALFMIAMPLAVLITSVYWTLLAFTPHLILTPDPATTVLTFPSTVPSCQRIPLRIDLALHATPAISLLSDFVLFERKYPKSQARYGATIMAAIAGLWYACWVENCAQYNGVFPYPFLTQSPFTVRITIYAGASTLVLVSFWMLNALHP</sequence>
<organism evidence="6 7">
    <name type="scientific">Ceriporiopsis subvermispora (strain B)</name>
    <name type="common">White-rot fungus</name>
    <name type="synonym">Gelatoporia subvermispora</name>
    <dbReference type="NCBI Taxonomy" id="914234"/>
    <lineage>
        <taxon>Eukaryota</taxon>
        <taxon>Fungi</taxon>
        <taxon>Dikarya</taxon>
        <taxon>Basidiomycota</taxon>
        <taxon>Agaricomycotina</taxon>
        <taxon>Agaricomycetes</taxon>
        <taxon>Polyporales</taxon>
        <taxon>Gelatoporiaceae</taxon>
        <taxon>Gelatoporia</taxon>
    </lineage>
</organism>
<dbReference type="EMBL" id="KB445809">
    <property type="protein sequence ID" value="EMD32693.1"/>
    <property type="molecule type" value="Genomic_DNA"/>
</dbReference>
<evidence type="ECO:0000256" key="3">
    <source>
        <dbReference type="ARBA" id="ARBA00022989"/>
    </source>
</evidence>
<name>M2Q775_CERS8</name>
<dbReference type="PANTHER" id="PTHR10989">
    <property type="entry name" value="ANDROGEN-INDUCED PROTEIN 1-RELATED"/>
    <property type="match status" value="1"/>
</dbReference>
<comment type="subcellular location">
    <subcellularLocation>
        <location evidence="1">Endomembrane system</location>
        <topology evidence="1">Multi-pass membrane protein</topology>
    </subcellularLocation>
</comment>
<feature type="transmembrane region" description="Helical" evidence="5">
    <location>
        <begin position="165"/>
        <end position="182"/>
    </location>
</feature>
<dbReference type="GO" id="GO:0016020">
    <property type="term" value="C:membrane"/>
    <property type="evidence" value="ECO:0007669"/>
    <property type="project" value="InterPro"/>
</dbReference>
<dbReference type="Proteomes" id="UP000016930">
    <property type="component" value="Unassembled WGS sequence"/>
</dbReference>
<evidence type="ECO:0000256" key="2">
    <source>
        <dbReference type="ARBA" id="ARBA00022692"/>
    </source>
</evidence>
<dbReference type="GO" id="GO:0012505">
    <property type="term" value="C:endomembrane system"/>
    <property type="evidence" value="ECO:0007669"/>
    <property type="project" value="UniProtKB-SubCell"/>
</dbReference>
<dbReference type="AlphaFoldDB" id="M2Q775"/>
<dbReference type="HOGENOM" id="CLU_081915_1_0_1"/>
<evidence type="ECO:0000313" key="6">
    <source>
        <dbReference type="EMBL" id="EMD32693.1"/>
    </source>
</evidence>
<evidence type="ECO:0008006" key="8">
    <source>
        <dbReference type="Google" id="ProtNLM"/>
    </source>
</evidence>
<feature type="transmembrane region" description="Helical" evidence="5">
    <location>
        <begin position="12"/>
        <end position="34"/>
    </location>
</feature>
<feature type="transmembrane region" description="Helical" evidence="5">
    <location>
        <begin position="46"/>
        <end position="70"/>
    </location>
</feature>
<evidence type="ECO:0000256" key="1">
    <source>
        <dbReference type="ARBA" id="ARBA00004127"/>
    </source>
</evidence>
<dbReference type="PANTHER" id="PTHR10989:SF16">
    <property type="entry name" value="AT02829P-RELATED"/>
    <property type="match status" value="1"/>
</dbReference>
<proteinExistence type="predicted"/>
<reference evidence="6 7" key="1">
    <citation type="journal article" date="2012" name="Proc. Natl. Acad. Sci. U.S.A.">
        <title>Comparative genomics of Ceriporiopsis subvermispora and Phanerochaete chrysosporium provide insight into selective ligninolysis.</title>
        <authorList>
            <person name="Fernandez-Fueyo E."/>
            <person name="Ruiz-Duenas F.J."/>
            <person name="Ferreira P."/>
            <person name="Floudas D."/>
            <person name="Hibbett D.S."/>
            <person name="Canessa P."/>
            <person name="Larrondo L.F."/>
            <person name="James T.Y."/>
            <person name="Seelenfreund D."/>
            <person name="Lobos S."/>
            <person name="Polanco R."/>
            <person name="Tello M."/>
            <person name="Honda Y."/>
            <person name="Watanabe T."/>
            <person name="Watanabe T."/>
            <person name="Ryu J.S."/>
            <person name="Kubicek C.P."/>
            <person name="Schmoll M."/>
            <person name="Gaskell J."/>
            <person name="Hammel K.E."/>
            <person name="St John F.J."/>
            <person name="Vanden Wymelenberg A."/>
            <person name="Sabat G."/>
            <person name="Splinter BonDurant S."/>
            <person name="Syed K."/>
            <person name="Yadav J.S."/>
            <person name="Doddapaneni H."/>
            <person name="Subramanian V."/>
            <person name="Lavin J.L."/>
            <person name="Oguiza J.A."/>
            <person name="Perez G."/>
            <person name="Pisabarro A.G."/>
            <person name="Ramirez L."/>
            <person name="Santoyo F."/>
            <person name="Master E."/>
            <person name="Coutinho P.M."/>
            <person name="Henrissat B."/>
            <person name="Lombard V."/>
            <person name="Magnuson J.K."/>
            <person name="Kuees U."/>
            <person name="Hori C."/>
            <person name="Igarashi K."/>
            <person name="Samejima M."/>
            <person name="Held B.W."/>
            <person name="Barry K.W."/>
            <person name="LaButti K.M."/>
            <person name="Lapidus A."/>
            <person name="Lindquist E.A."/>
            <person name="Lucas S.M."/>
            <person name="Riley R."/>
            <person name="Salamov A.A."/>
            <person name="Hoffmeister D."/>
            <person name="Schwenk D."/>
            <person name="Hadar Y."/>
            <person name="Yarden O."/>
            <person name="de Vries R.P."/>
            <person name="Wiebenga A."/>
            <person name="Stenlid J."/>
            <person name="Eastwood D."/>
            <person name="Grigoriev I.V."/>
            <person name="Berka R.M."/>
            <person name="Blanchette R.A."/>
            <person name="Kersten P."/>
            <person name="Martinez A.T."/>
            <person name="Vicuna R."/>
            <person name="Cullen D."/>
        </authorList>
    </citation>
    <scope>NUCLEOTIDE SEQUENCE [LARGE SCALE GENOMIC DNA]</scope>
    <source>
        <strain evidence="6 7">B</strain>
    </source>
</reference>